<sequence length="815" mass="94753">MKRKQKEPHSTNFDIQALFKAPDELTSSDLGAVANPYHLRSWWNSIQAIPPDSGYEDRAKLYQRALTYMPGSYKLWYHFLRETRKHVKSSNNEELTEIVAKLFERALVYMNKMPKIWLYYAKFMGKSAITKTREIYDRALIALPVTQHGLIWGQAIEWACSLEGQVETACHFYRRYLILKPQAREEYITFLLTNDRLEEALELYIEILDDENPQSLKKTRYQLTLELCEFISRNPSRSMHLQQQPDQLIRNALAKYTDEAGRLWICLADYHVRQGLFAGARGVFEEALARVSSTRDFGIVFNAYMKFEEQMMEAAVEQQDQSEDEDEDDGVEAQIDRLIQFTFRDIPEKLEEANKCLSQPKKQESEDDDEMKFLYLENLIARRPFLLSNVVLRQNPNNVGEWLNRVKLCESIITADNPYLAIKTFTEAIAAVDPLQAVGKVSKLWIAFGQFYERHDEDLDNANAIFHKASQLQYKHLDELAAVYCAWAEMHVRHRNYESAIQVLEHACQGSRPSKKEGIQSLHANLKVWSFLVDILQSLGRTEATKQAYQRMLQLKIATPQTVLNYTSFLSESQAYEEAFRVYERALAVFDTWPHAHELWLSYLKSMIERHADTKVERIRDLFQQVLAKVPPKQAKVFFYMYADFEENFGLLNHAMAVYDRASKDLQDPSDKYEVLNLQIAKSADFFGLSKTRQLFERCFTLLQNGDLIQMGLRFAKLERKMGESDRARAIYQHLSQFCNPRVSEEQFWGIWEKFEVYHGNEDTYSDFMRAKRTVELRFSVAMPIMTGNAGETKASIDLMDGAAEGNAIEQVGEK</sequence>
<evidence type="ECO:0000313" key="12">
    <source>
        <dbReference type="Proteomes" id="UP000785679"/>
    </source>
</evidence>
<reference evidence="11" key="1">
    <citation type="submission" date="2019-06" db="EMBL/GenBank/DDBJ databases">
        <authorList>
            <person name="Zheng W."/>
        </authorList>
    </citation>
    <scope>NUCLEOTIDE SEQUENCE</scope>
    <source>
        <strain evidence="11">QDHG01</strain>
    </source>
</reference>
<dbReference type="InterPro" id="IPR056350">
    <property type="entry name" value="HAT_Syf1_central"/>
</dbReference>
<dbReference type="InterPro" id="IPR011990">
    <property type="entry name" value="TPR-like_helical_dom_sf"/>
</dbReference>
<dbReference type="InterPro" id="IPR055430">
    <property type="entry name" value="HAT_Syf1_CNRKL1_C"/>
</dbReference>
<dbReference type="GO" id="GO:0071007">
    <property type="term" value="C:U2-type catalytic step 2 spliceosome"/>
    <property type="evidence" value="ECO:0007669"/>
    <property type="project" value="TreeGrafter"/>
</dbReference>
<feature type="domain" description="Pre-mRNA-splicing factor Syf1/CRNKL1-like C-terminal HAT-repeats" evidence="9">
    <location>
        <begin position="434"/>
        <end position="796"/>
    </location>
</feature>
<dbReference type="EMBL" id="RRYP01003962">
    <property type="protein sequence ID" value="TNV83299.1"/>
    <property type="molecule type" value="Genomic_DNA"/>
</dbReference>
<dbReference type="FunFam" id="1.25.40.10:FF:000137">
    <property type="entry name" value="Pre-mRNA-splicing factor syf1"/>
    <property type="match status" value="1"/>
</dbReference>
<evidence type="ECO:0000313" key="11">
    <source>
        <dbReference type="EMBL" id="TNV83299.1"/>
    </source>
</evidence>
<evidence type="ECO:0000256" key="4">
    <source>
        <dbReference type="ARBA" id="ARBA00022728"/>
    </source>
</evidence>
<dbReference type="Pfam" id="PF23220">
    <property type="entry name" value="HAT_Syf1_M"/>
    <property type="match status" value="2"/>
</dbReference>
<dbReference type="GO" id="GO:0071014">
    <property type="term" value="C:post-mRNA release spliceosomal complex"/>
    <property type="evidence" value="ECO:0007669"/>
    <property type="project" value="TreeGrafter"/>
</dbReference>
<dbReference type="AlphaFoldDB" id="A0A8J8T5R5"/>
<dbReference type="GO" id="GO:0000349">
    <property type="term" value="P:generation of catalytic spliceosome for first transesterification step"/>
    <property type="evidence" value="ECO:0007669"/>
    <property type="project" value="TreeGrafter"/>
</dbReference>
<feature type="domain" description="Pre-mRNA-splicing factor SYF1 central HAT repeats" evidence="8">
    <location>
        <begin position="185"/>
        <end position="336"/>
    </location>
</feature>
<evidence type="ECO:0000259" key="10">
    <source>
        <dbReference type="Pfam" id="PF23233"/>
    </source>
</evidence>
<dbReference type="GO" id="GO:0000974">
    <property type="term" value="C:Prp19 complex"/>
    <property type="evidence" value="ECO:0007669"/>
    <property type="project" value="TreeGrafter"/>
</dbReference>
<keyword evidence="7" id="KW-0539">Nucleus</keyword>
<evidence type="ECO:0000259" key="8">
    <source>
        <dbReference type="Pfam" id="PF23220"/>
    </source>
</evidence>
<evidence type="ECO:0000256" key="5">
    <source>
        <dbReference type="ARBA" id="ARBA00022737"/>
    </source>
</evidence>
<comment type="subcellular location">
    <subcellularLocation>
        <location evidence="1">Nucleus</location>
    </subcellularLocation>
</comment>
<dbReference type="Pfam" id="PF23231">
    <property type="entry name" value="HAT_Syf1_CNRKL1_C"/>
    <property type="match status" value="1"/>
</dbReference>
<evidence type="ECO:0000256" key="6">
    <source>
        <dbReference type="ARBA" id="ARBA00023187"/>
    </source>
</evidence>
<feature type="domain" description="Pre-mRNA-splicing factor Syf1-like N-terminal HAT-repeats" evidence="10">
    <location>
        <begin position="34"/>
        <end position="182"/>
    </location>
</feature>
<keyword evidence="4" id="KW-0747">Spliceosome</keyword>
<organism evidence="11 12">
    <name type="scientific">Halteria grandinella</name>
    <dbReference type="NCBI Taxonomy" id="5974"/>
    <lineage>
        <taxon>Eukaryota</taxon>
        <taxon>Sar</taxon>
        <taxon>Alveolata</taxon>
        <taxon>Ciliophora</taxon>
        <taxon>Intramacronucleata</taxon>
        <taxon>Spirotrichea</taxon>
        <taxon>Stichotrichia</taxon>
        <taxon>Sporadotrichida</taxon>
        <taxon>Halteriidae</taxon>
        <taxon>Halteria</taxon>
    </lineage>
</organism>
<name>A0A8J8T5R5_HALGN</name>
<evidence type="ECO:0000256" key="3">
    <source>
        <dbReference type="ARBA" id="ARBA00022664"/>
    </source>
</evidence>
<dbReference type="InterPro" id="IPR055433">
    <property type="entry name" value="HAT_Syf1-like_N"/>
</dbReference>
<comment type="caution">
    <text evidence="11">The sequence shown here is derived from an EMBL/GenBank/DDBJ whole genome shotgun (WGS) entry which is preliminary data.</text>
</comment>
<dbReference type="InterPro" id="IPR045075">
    <property type="entry name" value="Syf1-like"/>
</dbReference>
<keyword evidence="3" id="KW-0507">mRNA processing</keyword>
<evidence type="ECO:0008006" key="13">
    <source>
        <dbReference type="Google" id="ProtNLM"/>
    </source>
</evidence>
<keyword evidence="12" id="KW-1185">Reference proteome</keyword>
<keyword evidence="6" id="KW-0508">mRNA splicing</keyword>
<dbReference type="Gene3D" id="1.25.40.10">
    <property type="entry name" value="Tetratricopeptide repeat domain"/>
    <property type="match status" value="4"/>
</dbReference>
<evidence type="ECO:0000259" key="9">
    <source>
        <dbReference type="Pfam" id="PF23231"/>
    </source>
</evidence>
<dbReference type="PANTHER" id="PTHR11246:SF5">
    <property type="entry name" value="PRE-MRNA-SPLICING FACTOR SYF1"/>
    <property type="match status" value="1"/>
</dbReference>
<protein>
    <recommendedName>
        <fullName evidence="13">Pre-mRNA-splicing factor SYF1</fullName>
    </recommendedName>
</protein>
<feature type="domain" description="Pre-mRNA-splicing factor SYF1 central HAT repeats" evidence="8">
    <location>
        <begin position="345"/>
        <end position="432"/>
    </location>
</feature>
<dbReference type="Proteomes" id="UP000785679">
    <property type="component" value="Unassembled WGS sequence"/>
</dbReference>
<accession>A0A8J8T5R5</accession>
<gene>
    <name evidence="11" type="ORF">FGO68_gene1183</name>
</gene>
<dbReference type="SUPFAM" id="SSF48452">
    <property type="entry name" value="TPR-like"/>
    <property type="match status" value="5"/>
</dbReference>
<dbReference type="InterPro" id="IPR003107">
    <property type="entry name" value="HAT"/>
</dbReference>
<evidence type="ECO:0000256" key="7">
    <source>
        <dbReference type="ARBA" id="ARBA00023242"/>
    </source>
</evidence>
<dbReference type="SMART" id="SM00386">
    <property type="entry name" value="HAT"/>
    <property type="match status" value="8"/>
</dbReference>
<dbReference type="Pfam" id="PF23233">
    <property type="entry name" value="HAT_Syf1_CNRKL1_N"/>
    <property type="match status" value="1"/>
</dbReference>
<evidence type="ECO:0000256" key="1">
    <source>
        <dbReference type="ARBA" id="ARBA00004123"/>
    </source>
</evidence>
<proteinExistence type="inferred from homology"/>
<dbReference type="OrthoDB" id="10067343at2759"/>
<evidence type="ECO:0000256" key="2">
    <source>
        <dbReference type="ARBA" id="ARBA00008644"/>
    </source>
</evidence>
<comment type="similarity">
    <text evidence="2">Belongs to the crooked-neck family.</text>
</comment>
<keyword evidence="5" id="KW-0677">Repeat</keyword>
<dbReference type="PANTHER" id="PTHR11246">
    <property type="entry name" value="PRE-MRNA SPLICING FACTOR"/>
    <property type="match status" value="1"/>
</dbReference>